<feature type="compositionally biased region" description="Basic and acidic residues" evidence="1">
    <location>
        <begin position="78"/>
        <end position="89"/>
    </location>
</feature>
<feature type="region of interest" description="Disordered" evidence="1">
    <location>
        <begin position="78"/>
        <end position="108"/>
    </location>
</feature>
<evidence type="ECO:0000313" key="3">
    <source>
        <dbReference type="Proteomes" id="UP001519460"/>
    </source>
</evidence>
<organism evidence="2 3">
    <name type="scientific">Batillaria attramentaria</name>
    <dbReference type="NCBI Taxonomy" id="370345"/>
    <lineage>
        <taxon>Eukaryota</taxon>
        <taxon>Metazoa</taxon>
        <taxon>Spiralia</taxon>
        <taxon>Lophotrochozoa</taxon>
        <taxon>Mollusca</taxon>
        <taxon>Gastropoda</taxon>
        <taxon>Caenogastropoda</taxon>
        <taxon>Sorbeoconcha</taxon>
        <taxon>Cerithioidea</taxon>
        <taxon>Batillariidae</taxon>
        <taxon>Batillaria</taxon>
    </lineage>
</organism>
<sequence length="108" mass="11893">MEHFRHPWITLGIHGAHSASVSAGNTFDIPGTADLASESMKRGQHLWNTLGIHETLSIHGTHGLAFHGSHLESKEHTSLSSVEHMHVGSEEQTSLASMEHTWESKEHT</sequence>
<proteinExistence type="predicted"/>
<accession>A0ABD0J5I6</accession>
<dbReference type="EMBL" id="JACVVK020000650">
    <property type="protein sequence ID" value="KAK7460359.1"/>
    <property type="molecule type" value="Genomic_DNA"/>
</dbReference>
<name>A0ABD0J5I6_9CAEN</name>
<evidence type="ECO:0000256" key="1">
    <source>
        <dbReference type="SAM" id="MobiDB-lite"/>
    </source>
</evidence>
<reference evidence="2 3" key="1">
    <citation type="journal article" date="2023" name="Sci. Data">
        <title>Genome assembly of the Korean intertidal mud-creeper Batillaria attramentaria.</title>
        <authorList>
            <person name="Patra A.K."/>
            <person name="Ho P.T."/>
            <person name="Jun S."/>
            <person name="Lee S.J."/>
            <person name="Kim Y."/>
            <person name="Won Y.J."/>
        </authorList>
    </citation>
    <scope>NUCLEOTIDE SEQUENCE [LARGE SCALE GENOMIC DNA]</scope>
    <source>
        <strain evidence="2">Wonlab-2016</strain>
    </source>
</reference>
<keyword evidence="3" id="KW-1185">Reference proteome</keyword>
<dbReference type="AlphaFoldDB" id="A0ABD0J5I6"/>
<gene>
    <name evidence="2" type="ORF">BaRGS_00038887</name>
</gene>
<comment type="caution">
    <text evidence="2">The sequence shown here is derived from an EMBL/GenBank/DDBJ whole genome shotgun (WGS) entry which is preliminary data.</text>
</comment>
<evidence type="ECO:0000313" key="2">
    <source>
        <dbReference type="EMBL" id="KAK7460359.1"/>
    </source>
</evidence>
<protein>
    <submittedName>
        <fullName evidence="2">Uncharacterized protein</fullName>
    </submittedName>
</protein>
<dbReference type="Proteomes" id="UP001519460">
    <property type="component" value="Unassembled WGS sequence"/>
</dbReference>